<dbReference type="Proteomes" id="UP000352698">
    <property type="component" value="Unassembled WGS sequence"/>
</dbReference>
<dbReference type="EMBL" id="CABEEP010000001">
    <property type="protein sequence ID" value="VTQ59031.1"/>
    <property type="molecule type" value="Genomic_DNA"/>
</dbReference>
<dbReference type="GO" id="GO:0003677">
    <property type="term" value="F:DNA binding"/>
    <property type="evidence" value="ECO:0007669"/>
    <property type="project" value="InterPro"/>
</dbReference>
<dbReference type="AlphaFoldDB" id="A0A1V8XAJ1"/>
<dbReference type="RefSeq" id="WP_010720251.1">
    <property type="nucleotide sequence ID" value="NZ_AP027299.1"/>
</dbReference>
<dbReference type="GO" id="GO:0006355">
    <property type="term" value="P:regulation of DNA-templated transcription"/>
    <property type="evidence" value="ECO:0007669"/>
    <property type="project" value="InterPro"/>
</dbReference>
<dbReference type="SMART" id="SM00422">
    <property type="entry name" value="HTH_MERR"/>
    <property type="match status" value="1"/>
</dbReference>
<name>A0A1V8XAJ1_ENTHR</name>
<dbReference type="Pfam" id="PF13411">
    <property type="entry name" value="MerR_1"/>
    <property type="match status" value="1"/>
</dbReference>
<dbReference type="Gene3D" id="1.10.1660.10">
    <property type="match status" value="1"/>
</dbReference>
<evidence type="ECO:0000313" key="2">
    <source>
        <dbReference type="EMBL" id="VTQ59031.1"/>
    </source>
</evidence>
<dbReference type="InterPro" id="IPR009061">
    <property type="entry name" value="DNA-bd_dom_put_sf"/>
</dbReference>
<sequence length="159" mass="18529">MVGASLKRLLENDHLLVGISELSEIVGVSPRQLRYWEQKEFIRSVSTGVNCPRKYQLPTVIKVEIIKKYLDEGYTLNKSAEKAEERLKKMKHVRKVFSKAIKEIELIDERYTVLLIGDFKETTEDSKLYIIHDEATDELTYKIVPVSEKIDFEQLLKNL</sequence>
<gene>
    <name evidence="2" type="ORF">NCTC12204_00280</name>
</gene>
<organism evidence="2 3">
    <name type="scientific">Enterococcus hirae</name>
    <dbReference type="NCBI Taxonomy" id="1354"/>
    <lineage>
        <taxon>Bacteria</taxon>
        <taxon>Bacillati</taxon>
        <taxon>Bacillota</taxon>
        <taxon>Bacilli</taxon>
        <taxon>Lactobacillales</taxon>
        <taxon>Enterococcaceae</taxon>
        <taxon>Enterococcus</taxon>
    </lineage>
</organism>
<reference evidence="2 3" key="1">
    <citation type="submission" date="2019-05" db="EMBL/GenBank/DDBJ databases">
        <authorList>
            <consortium name="Pathogen Informatics"/>
        </authorList>
    </citation>
    <scope>NUCLEOTIDE SEQUENCE [LARGE SCALE GENOMIC DNA]</scope>
    <source>
        <strain evidence="2 3">NCTC12204</strain>
    </source>
</reference>
<dbReference type="STRING" id="1354.A6P53_01320"/>
<feature type="domain" description="HTH merR-type" evidence="1">
    <location>
        <begin position="19"/>
        <end position="86"/>
    </location>
</feature>
<protein>
    <submittedName>
        <fullName evidence="2">MerR family transcriptional regulator</fullName>
    </submittedName>
</protein>
<dbReference type="InterPro" id="IPR000551">
    <property type="entry name" value="MerR-type_HTH_dom"/>
</dbReference>
<comment type="caution">
    <text evidence="2">The sequence shown here is derived from an EMBL/GenBank/DDBJ whole genome shotgun (WGS) entry which is preliminary data.</text>
</comment>
<accession>A0A1V8XAJ1</accession>
<dbReference type="CDD" id="cd01105">
    <property type="entry name" value="HTH_GlnR-like"/>
    <property type="match status" value="1"/>
</dbReference>
<dbReference type="SUPFAM" id="SSF46955">
    <property type="entry name" value="Putative DNA-binding domain"/>
    <property type="match status" value="1"/>
</dbReference>
<evidence type="ECO:0000313" key="3">
    <source>
        <dbReference type="Proteomes" id="UP000352698"/>
    </source>
</evidence>
<evidence type="ECO:0000259" key="1">
    <source>
        <dbReference type="SMART" id="SM00422"/>
    </source>
</evidence>
<proteinExistence type="predicted"/>